<dbReference type="Proteomes" id="UP001158076">
    <property type="component" value="Unassembled WGS sequence"/>
</dbReference>
<dbReference type="AlphaFoldDB" id="A0AA42L021"/>
<dbReference type="RefSeq" id="WP_161612719.1">
    <property type="nucleotide sequence ID" value="NZ_JAODZE010000052.1"/>
</dbReference>
<name>A0AA42L021_STUST</name>
<gene>
    <name evidence="1" type="ORF">N7335_22615</name>
</gene>
<reference evidence="1" key="1">
    <citation type="submission" date="2022-09" db="EMBL/GenBank/DDBJ databases">
        <title>Intensive care unit water sources are persistently colonized with multi-drug resistant bacteria and are the site of extensive horizontal gene transfer of antibiotic resistance genes.</title>
        <authorList>
            <person name="Diorio-Toth L."/>
        </authorList>
    </citation>
    <scope>NUCLEOTIDE SEQUENCE</scope>
    <source>
        <strain evidence="1">GD04147</strain>
    </source>
</reference>
<sequence>MTLTVKPEEVAAQLDDIRKAIKTERVKFQRMDLYKCGVLDGRLDMLFQLSLIDEETYDELMALGEGA</sequence>
<organism evidence="1 2">
    <name type="scientific">Stutzerimonas stutzeri</name>
    <name type="common">Pseudomonas stutzeri</name>
    <dbReference type="NCBI Taxonomy" id="316"/>
    <lineage>
        <taxon>Bacteria</taxon>
        <taxon>Pseudomonadati</taxon>
        <taxon>Pseudomonadota</taxon>
        <taxon>Gammaproteobacteria</taxon>
        <taxon>Pseudomonadales</taxon>
        <taxon>Pseudomonadaceae</taxon>
        <taxon>Stutzerimonas</taxon>
    </lineage>
</organism>
<evidence type="ECO:0000313" key="2">
    <source>
        <dbReference type="Proteomes" id="UP001158076"/>
    </source>
</evidence>
<accession>A0AA42L021</accession>
<comment type="caution">
    <text evidence="1">The sequence shown here is derived from an EMBL/GenBank/DDBJ whole genome shotgun (WGS) entry which is preliminary data.</text>
</comment>
<protein>
    <submittedName>
        <fullName evidence="1">Uncharacterized protein</fullName>
    </submittedName>
</protein>
<proteinExistence type="predicted"/>
<dbReference type="EMBL" id="JAODZE010000052">
    <property type="protein sequence ID" value="MDH0149185.1"/>
    <property type="molecule type" value="Genomic_DNA"/>
</dbReference>
<evidence type="ECO:0000313" key="1">
    <source>
        <dbReference type="EMBL" id="MDH0149185.1"/>
    </source>
</evidence>